<dbReference type="GeneID" id="20638493"/>
<dbReference type="PRINTS" id="PR00081">
    <property type="entry name" value="GDHRDH"/>
</dbReference>
<dbReference type="RefSeq" id="XP_009521363.1">
    <property type="nucleotide sequence ID" value="XM_009523068.1"/>
</dbReference>
<gene>
    <name evidence="2" type="ORF">PHYSODRAFT_254279</name>
</gene>
<dbReference type="Pfam" id="PF00106">
    <property type="entry name" value="adh_short"/>
    <property type="match status" value="1"/>
</dbReference>
<accession>G4YVP3</accession>
<dbReference type="STRING" id="1094619.G4YVP3"/>
<dbReference type="AlphaFoldDB" id="G4YVP3"/>
<dbReference type="SUPFAM" id="SSF51735">
    <property type="entry name" value="NAD(P)-binding Rossmann-fold domains"/>
    <property type="match status" value="1"/>
</dbReference>
<protein>
    <recommendedName>
        <fullName evidence="4">Oxidoreductase</fullName>
    </recommendedName>
</protein>
<dbReference type="Pfam" id="PF13561">
    <property type="entry name" value="adh_short_C2"/>
    <property type="match status" value="1"/>
</dbReference>
<dbReference type="CDD" id="cd05233">
    <property type="entry name" value="SDR_c"/>
    <property type="match status" value="1"/>
</dbReference>
<dbReference type="InterPro" id="IPR002347">
    <property type="entry name" value="SDR_fam"/>
</dbReference>
<organism evidence="2 3">
    <name type="scientific">Phytophthora sojae (strain P6497)</name>
    <name type="common">Soybean stem and root rot agent</name>
    <name type="synonym">Phytophthora megasperma f. sp. glycines</name>
    <dbReference type="NCBI Taxonomy" id="1094619"/>
    <lineage>
        <taxon>Eukaryota</taxon>
        <taxon>Sar</taxon>
        <taxon>Stramenopiles</taxon>
        <taxon>Oomycota</taxon>
        <taxon>Peronosporomycetes</taxon>
        <taxon>Peronosporales</taxon>
        <taxon>Peronosporaceae</taxon>
        <taxon>Phytophthora</taxon>
    </lineage>
</organism>
<keyword evidence="3" id="KW-1185">Reference proteome</keyword>
<proteinExistence type="predicted"/>
<dbReference type="GO" id="GO:0016491">
    <property type="term" value="F:oxidoreductase activity"/>
    <property type="evidence" value="ECO:0007669"/>
    <property type="project" value="TreeGrafter"/>
</dbReference>
<evidence type="ECO:0000256" key="1">
    <source>
        <dbReference type="SAM" id="MobiDB-lite"/>
    </source>
</evidence>
<dbReference type="InterPro" id="IPR051468">
    <property type="entry name" value="Fungal_SecMetab_SDRs"/>
</dbReference>
<dbReference type="Proteomes" id="UP000002640">
    <property type="component" value="Unassembled WGS sequence"/>
</dbReference>
<name>G4YVP3_PHYSP</name>
<dbReference type="InParanoid" id="G4YVP3"/>
<feature type="region of interest" description="Disordered" evidence="1">
    <location>
        <begin position="97"/>
        <end position="119"/>
    </location>
</feature>
<evidence type="ECO:0000313" key="2">
    <source>
        <dbReference type="EMBL" id="EGZ26075.1"/>
    </source>
</evidence>
<dbReference type="GO" id="GO:0005737">
    <property type="term" value="C:cytoplasm"/>
    <property type="evidence" value="ECO:0007669"/>
    <property type="project" value="TreeGrafter"/>
</dbReference>
<reference evidence="2 3" key="1">
    <citation type="journal article" date="2006" name="Science">
        <title>Phytophthora genome sequences uncover evolutionary origins and mechanisms of pathogenesis.</title>
        <authorList>
            <person name="Tyler B.M."/>
            <person name="Tripathy S."/>
            <person name="Zhang X."/>
            <person name="Dehal P."/>
            <person name="Jiang R.H."/>
            <person name="Aerts A."/>
            <person name="Arredondo F.D."/>
            <person name="Baxter L."/>
            <person name="Bensasson D."/>
            <person name="Beynon J.L."/>
            <person name="Chapman J."/>
            <person name="Damasceno C.M."/>
            <person name="Dorrance A.E."/>
            <person name="Dou D."/>
            <person name="Dickerman A.W."/>
            <person name="Dubchak I.L."/>
            <person name="Garbelotto M."/>
            <person name="Gijzen M."/>
            <person name="Gordon S.G."/>
            <person name="Govers F."/>
            <person name="Grunwald N.J."/>
            <person name="Huang W."/>
            <person name="Ivors K.L."/>
            <person name="Jones R.W."/>
            <person name="Kamoun S."/>
            <person name="Krampis K."/>
            <person name="Lamour K.H."/>
            <person name="Lee M.K."/>
            <person name="McDonald W.H."/>
            <person name="Medina M."/>
            <person name="Meijer H.J."/>
            <person name="Nordberg E.K."/>
            <person name="Maclean D.J."/>
            <person name="Ospina-Giraldo M.D."/>
            <person name="Morris P.F."/>
            <person name="Phuntumart V."/>
            <person name="Putnam N.H."/>
            <person name="Rash S."/>
            <person name="Rose J.K."/>
            <person name="Sakihama Y."/>
            <person name="Salamov A.A."/>
            <person name="Savidor A."/>
            <person name="Scheuring C.F."/>
            <person name="Smith B.M."/>
            <person name="Sobral B.W."/>
            <person name="Terry A."/>
            <person name="Torto-Alalibo T.A."/>
            <person name="Win J."/>
            <person name="Xu Z."/>
            <person name="Zhang H."/>
            <person name="Grigoriev I.V."/>
            <person name="Rokhsar D.S."/>
            <person name="Boore J.L."/>
        </authorList>
    </citation>
    <scope>NUCLEOTIDE SEQUENCE [LARGE SCALE GENOMIC DNA]</scope>
    <source>
        <strain evidence="2 3">P6497</strain>
    </source>
</reference>
<dbReference type="PANTHER" id="PTHR43544">
    <property type="entry name" value="SHORT-CHAIN DEHYDROGENASE/REDUCTASE"/>
    <property type="match status" value="1"/>
</dbReference>
<dbReference type="KEGG" id="psoj:PHYSODRAFT_254279"/>
<feature type="region of interest" description="Disordered" evidence="1">
    <location>
        <begin position="28"/>
        <end position="50"/>
    </location>
</feature>
<evidence type="ECO:0000313" key="3">
    <source>
        <dbReference type="Proteomes" id="UP000002640"/>
    </source>
</evidence>
<dbReference type="EMBL" id="JH159152">
    <property type="protein sequence ID" value="EGZ26075.1"/>
    <property type="molecule type" value="Genomic_DNA"/>
</dbReference>
<evidence type="ECO:0008006" key="4">
    <source>
        <dbReference type="Google" id="ProtNLM"/>
    </source>
</evidence>
<dbReference type="InterPro" id="IPR036291">
    <property type="entry name" value="NAD(P)-bd_dom_sf"/>
</dbReference>
<dbReference type="OMA" id="CAVDTGW"/>
<dbReference type="Gene3D" id="3.40.50.720">
    <property type="entry name" value="NAD(P)-binding Rossmann-like Domain"/>
    <property type="match status" value="2"/>
</dbReference>
<dbReference type="PANTHER" id="PTHR43544:SF2">
    <property type="entry name" value="OXIDOREDUCTASE"/>
    <property type="match status" value="1"/>
</dbReference>
<feature type="compositionally biased region" description="Basic and acidic residues" evidence="1">
    <location>
        <begin position="99"/>
        <end position="119"/>
    </location>
</feature>
<sequence>MSSPRFKPLRTALVPLITDLRAKFFHGNSAASDNSRQERKRAKKVERARQKALDQQYVNNTKLRAERLARLAALQKQNPLLANVPDGVAAAGEPMLLKENGEEEKTKAAEKEKDEKENETEQLHYHRGCYTCKVKFRKLHHFYDRMCPSCAELNYKKRLQNADLRGHIAVVTGARVKIGYEITLKLLRSGAMVVATTRFPKDAAFRYAKEKDFEAWKDRLQIYGMDFRDLGVIDKFMDHIEETFGSLDILVNNATQTIRRPVHYFKHLIECEVAPVPDDMAQVNQILRGNANLLGSAPAAANVESDNVPVNGAAIVSANGVSSTAISTGAASAPASVHLSQMPLVAEDQHSEETAALFPKGQVDNNQQQVDLRTSNSWVQKINQIETMELVEVFAINTMAPFILNKRAIPLLEKSKNPRRFIINVSAMEGKFYRTKTANHPHTNMAKAAANMMTRTCAEDLARKGIYMNSVDTGWINDENPRDVAVRIADTHNFQTPLDEIDAAARVLDPIFSLFQEGHTDEPIFGQFLKDYTVSEW</sequence>